<organism evidence="2 3">
    <name type="scientific">Mycena venus</name>
    <dbReference type="NCBI Taxonomy" id="2733690"/>
    <lineage>
        <taxon>Eukaryota</taxon>
        <taxon>Fungi</taxon>
        <taxon>Dikarya</taxon>
        <taxon>Basidiomycota</taxon>
        <taxon>Agaricomycotina</taxon>
        <taxon>Agaricomycetes</taxon>
        <taxon>Agaricomycetidae</taxon>
        <taxon>Agaricales</taxon>
        <taxon>Marasmiineae</taxon>
        <taxon>Mycenaceae</taxon>
        <taxon>Mycena</taxon>
    </lineage>
</organism>
<sequence>MKFTATFATFAAFFTTLASASVLEARDSCNAGGVYCGTSLLNKGNYRDHIISVLSQDGQPTDEVHIEDSLFDCLSGGEIRFIKFCGNGCGGTTSKAADFCL</sequence>
<dbReference type="Proteomes" id="UP000620124">
    <property type="component" value="Unassembled WGS sequence"/>
</dbReference>
<keyword evidence="1" id="KW-0732">Signal</keyword>
<reference evidence="2" key="1">
    <citation type="submission" date="2020-05" db="EMBL/GenBank/DDBJ databases">
        <title>Mycena genomes resolve the evolution of fungal bioluminescence.</title>
        <authorList>
            <person name="Tsai I.J."/>
        </authorList>
    </citation>
    <scope>NUCLEOTIDE SEQUENCE</scope>
    <source>
        <strain evidence="2">CCC161011</strain>
    </source>
</reference>
<evidence type="ECO:0000313" key="2">
    <source>
        <dbReference type="EMBL" id="KAF7345075.1"/>
    </source>
</evidence>
<comment type="caution">
    <text evidence="2">The sequence shown here is derived from an EMBL/GenBank/DDBJ whole genome shotgun (WGS) entry which is preliminary data.</text>
</comment>
<feature type="chain" id="PRO_5034819855" evidence="1">
    <location>
        <begin position="21"/>
        <end position="101"/>
    </location>
</feature>
<dbReference type="AlphaFoldDB" id="A0A8H6XNM0"/>
<accession>A0A8H6XNM0</accession>
<dbReference type="EMBL" id="JACAZI010000014">
    <property type="protein sequence ID" value="KAF7345075.1"/>
    <property type="molecule type" value="Genomic_DNA"/>
</dbReference>
<evidence type="ECO:0000256" key="1">
    <source>
        <dbReference type="SAM" id="SignalP"/>
    </source>
</evidence>
<dbReference type="OrthoDB" id="2966606at2759"/>
<proteinExistence type="predicted"/>
<name>A0A8H6XNM0_9AGAR</name>
<feature type="signal peptide" evidence="1">
    <location>
        <begin position="1"/>
        <end position="20"/>
    </location>
</feature>
<keyword evidence="3" id="KW-1185">Reference proteome</keyword>
<protein>
    <submittedName>
        <fullName evidence="2">Uncharacterized protein</fullName>
    </submittedName>
</protein>
<evidence type="ECO:0000313" key="3">
    <source>
        <dbReference type="Proteomes" id="UP000620124"/>
    </source>
</evidence>
<gene>
    <name evidence="2" type="ORF">MVEN_01671000</name>
</gene>